<gene>
    <name evidence="3" type="ORF">Syun_017120</name>
</gene>
<feature type="region of interest" description="Disordered" evidence="1">
    <location>
        <begin position="1"/>
        <end position="86"/>
    </location>
</feature>
<dbReference type="AlphaFoldDB" id="A0AAP0J6F7"/>
<keyword evidence="4" id="KW-1185">Reference proteome</keyword>
<protein>
    <recommendedName>
        <fullName evidence="2">Reverse transcriptase zinc-binding domain-containing protein</fullName>
    </recommendedName>
</protein>
<reference evidence="3 4" key="1">
    <citation type="submission" date="2024-01" db="EMBL/GenBank/DDBJ databases">
        <title>Genome assemblies of Stephania.</title>
        <authorList>
            <person name="Yang L."/>
        </authorList>
    </citation>
    <scope>NUCLEOTIDE SEQUENCE [LARGE SCALE GENOMIC DNA]</scope>
    <source>
        <strain evidence="3">YNDBR</strain>
        <tissue evidence="3">Leaf</tissue>
    </source>
</reference>
<feature type="compositionally biased region" description="Basic and acidic residues" evidence="1">
    <location>
        <begin position="33"/>
        <end position="64"/>
    </location>
</feature>
<dbReference type="Pfam" id="PF13966">
    <property type="entry name" value="zf-RVT"/>
    <property type="match status" value="1"/>
</dbReference>
<feature type="compositionally biased region" description="Basic and acidic residues" evidence="1">
    <location>
        <begin position="1"/>
        <end position="22"/>
    </location>
</feature>
<accession>A0AAP0J6F7</accession>
<evidence type="ECO:0000313" key="3">
    <source>
        <dbReference type="EMBL" id="KAK9128323.1"/>
    </source>
</evidence>
<evidence type="ECO:0000259" key="2">
    <source>
        <dbReference type="Pfam" id="PF13966"/>
    </source>
</evidence>
<evidence type="ECO:0000313" key="4">
    <source>
        <dbReference type="Proteomes" id="UP001420932"/>
    </source>
</evidence>
<dbReference type="InterPro" id="IPR026960">
    <property type="entry name" value="RVT-Znf"/>
</dbReference>
<name>A0AAP0J6F7_9MAGN</name>
<proteinExistence type="predicted"/>
<feature type="domain" description="Reverse transcriptase zinc-binding" evidence="2">
    <location>
        <begin position="112"/>
        <end position="181"/>
    </location>
</feature>
<comment type="caution">
    <text evidence="3">The sequence shown here is derived from an EMBL/GenBank/DDBJ whole genome shotgun (WGS) entry which is preliminary data.</text>
</comment>
<sequence>MTETGATRRRDRETARPRDSRETSSTTRRRNGDHRDRRPERETRERPARTTRRRDETIERDGRRGTRRSTARRDGEMDLGNATIRQDRDDQRSWKLDKFGQFSVNSAALGLAKLVPRLSVKGIIWKNLVPTKLCFFAWLVWHNRINTVDNLQRKWITLTFQPSRCELCGQGGETMNHLFLVNKLQSRTSEQKQVLLITKN</sequence>
<dbReference type="Proteomes" id="UP001420932">
    <property type="component" value="Unassembled WGS sequence"/>
</dbReference>
<dbReference type="EMBL" id="JBBNAF010000007">
    <property type="protein sequence ID" value="KAK9128323.1"/>
    <property type="molecule type" value="Genomic_DNA"/>
</dbReference>
<organism evidence="3 4">
    <name type="scientific">Stephania yunnanensis</name>
    <dbReference type="NCBI Taxonomy" id="152371"/>
    <lineage>
        <taxon>Eukaryota</taxon>
        <taxon>Viridiplantae</taxon>
        <taxon>Streptophyta</taxon>
        <taxon>Embryophyta</taxon>
        <taxon>Tracheophyta</taxon>
        <taxon>Spermatophyta</taxon>
        <taxon>Magnoliopsida</taxon>
        <taxon>Ranunculales</taxon>
        <taxon>Menispermaceae</taxon>
        <taxon>Menispermoideae</taxon>
        <taxon>Cissampelideae</taxon>
        <taxon>Stephania</taxon>
    </lineage>
</organism>
<evidence type="ECO:0000256" key="1">
    <source>
        <dbReference type="SAM" id="MobiDB-lite"/>
    </source>
</evidence>